<dbReference type="PROSITE" id="PS51935">
    <property type="entry name" value="NLPC_P60"/>
    <property type="match status" value="1"/>
</dbReference>
<dbReference type="STRING" id="910347.SAMN05421773_105219"/>
<dbReference type="Pfam" id="PF00877">
    <property type="entry name" value="NLPC_P60"/>
    <property type="match status" value="1"/>
</dbReference>
<feature type="compositionally biased region" description="Basic and acidic residues" evidence="5">
    <location>
        <begin position="187"/>
        <end position="207"/>
    </location>
</feature>
<dbReference type="SUPFAM" id="SSF54001">
    <property type="entry name" value="Cysteine proteinases"/>
    <property type="match status" value="1"/>
</dbReference>
<dbReference type="PANTHER" id="PTHR47359">
    <property type="entry name" value="PEPTIDOGLYCAN DL-ENDOPEPTIDASE CWLO"/>
    <property type="match status" value="1"/>
</dbReference>
<feature type="region of interest" description="Disordered" evidence="5">
    <location>
        <begin position="187"/>
        <end position="221"/>
    </location>
</feature>
<reference evidence="7 8" key="1">
    <citation type="submission" date="2016-10" db="EMBL/GenBank/DDBJ databases">
        <authorList>
            <person name="de Groot N.N."/>
        </authorList>
    </citation>
    <scope>NUCLEOTIDE SEQUENCE [LARGE SCALE GENOMIC DNA]</scope>
    <source>
        <strain evidence="7 8">CGMCC 4.5739</strain>
    </source>
</reference>
<dbReference type="GO" id="GO:0006508">
    <property type="term" value="P:proteolysis"/>
    <property type="evidence" value="ECO:0007669"/>
    <property type="project" value="UniProtKB-KW"/>
</dbReference>
<protein>
    <submittedName>
        <fullName evidence="7">Cell wall-associated hydrolase, NlpC family</fullName>
    </submittedName>
</protein>
<gene>
    <name evidence="7" type="ORF">SAMN05421773_105219</name>
</gene>
<evidence type="ECO:0000256" key="2">
    <source>
        <dbReference type="ARBA" id="ARBA00022670"/>
    </source>
</evidence>
<dbReference type="InterPro" id="IPR038765">
    <property type="entry name" value="Papain-like_cys_pep_sf"/>
</dbReference>
<evidence type="ECO:0000259" key="6">
    <source>
        <dbReference type="PROSITE" id="PS51935"/>
    </source>
</evidence>
<dbReference type="AlphaFoldDB" id="A0A1I1LRZ6"/>
<dbReference type="PANTHER" id="PTHR47359:SF3">
    <property type="entry name" value="NLP_P60 DOMAIN-CONTAINING PROTEIN-RELATED"/>
    <property type="match status" value="1"/>
</dbReference>
<dbReference type="RefSeq" id="WP_245834007.1">
    <property type="nucleotide sequence ID" value="NZ_FOLM01000005.1"/>
</dbReference>
<evidence type="ECO:0000313" key="7">
    <source>
        <dbReference type="EMBL" id="SFC72220.1"/>
    </source>
</evidence>
<dbReference type="GO" id="GO:0008234">
    <property type="term" value="F:cysteine-type peptidase activity"/>
    <property type="evidence" value="ECO:0007669"/>
    <property type="project" value="UniProtKB-KW"/>
</dbReference>
<evidence type="ECO:0000313" key="8">
    <source>
        <dbReference type="Proteomes" id="UP000199207"/>
    </source>
</evidence>
<accession>A0A1I1LRZ6</accession>
<keyword evidence="2" id="KW-0645">Protease</keyword>
<organism evidence="7 8">
    <name type="scientific">Streptomyces aidingensis</name>
    <dbReference type="NCBI Taxonomy" id="910347"/>
    <lineage>
        <taxon>Bacteria</taxon>
        <taxon>Bacillati</taxon>
        <taxon>Actinomycetota</taxon>
        <taxon>Actinomycetes</taxon>
        <taxon>Kitasatosporales</taxon>
        <taxon>Streptomycetaceae</taxon>
        <taxon>Streptomyces</taxon>
    </lineage>
</organism>
<comment type="similarity">
    <text evidence="1">Belongs to the peptidase C40 family.</text>
</comment>
<dbReference type="Gene3D" id="3.90.1720.10">
    <property type="entry name" value="endopeptidase domain like (from Nostoc punctiforme)"/>
    <property type="match status" value="1"/>
</dbReference>
<keyword evidence="8" id="KW-1185">Reference proteome</keyword>
<dbReference type="InterPro" id="IPR000064">
    <property type="entry name" value="NLP_P60_dom"/>
</dbReference>
<keyword evidence="4" id="KW-0788">Thiol protease</keyword>
<name>A0A1I1LRZ6_9ACTN</name>
<keyword evidence="3 7" id="KW-0378">Hydrolase</keyword>
<evidence type="ECO:0000256" key="1">
    <source>
        <dbReference type="ARBA" id="ARBA00007074"/>
    </source>
</evidence>
<dbReference type="InterPro" id="IPR051794">
    <property type="entry name" value="PG_Endopeptidase_C40"/>
</dbReference>
<feature type="domain" description="NlpC/P60" evidence="6">
    <location>
        <begin position="221"/>
        <end position="335"/>
    </location>
</feature>
<dbReference type="Proteomes" id="UP000199207">
    <property type="component" value="Unassembled WGS sequence"/>
</dbReference>
<evidence type="ECO:0000256" key="3">
    <source>
        <dbReference type="ARBA" id="ARBA00022801"/>
    </source>
</evidence>
<proteinExistence type="inferred from homology"/>
<sequence length="335" mass="35547">MFPKRTHAAHRRARQHPRGLALSAAGAAALAAGMVPGPQAAAEPLDELLAEAERAVEAYNALQERVGELGTEVERRQDQVARGQAEVNALRVTAGAVAAAQYRSGGTAPALVLLLSEDPEGYLARAETLERAGARRAEGLRRLHTANAVLEQRREQAARALEQLETQRAELARRKTEVQRRLAAAREAYRHRARQDRADRAGREGERGPVAATGAAETAPSARAGAAVAAARRAVGRPYAWGQNGPWGFDCSGLTQWAWAQAGVALPRTSQAQATAGERVPLEQARPGDLVVYRADASHVALYAGGGQVIHAPYPGAAVRPDPVGMMPVTAVVRP</sequence>
<dbReference type="EMBL" id="FOLM01000005">
    <property type="protein sequence ID" value="SFC72220.1"/>
    <property type="molecule type" value="Genomic_DNA"/>
</dbReference>
<evidence type="ECO:0000256" key="4">
    <source>
        <dbReference type="ARBA" id="ARBA00022807"/>
    </source>
</evidence>
<evidence type="ECO:0000256" key="5">
    <source>
        <dbReference type="SAM" id="MobiDB-lite"/>
    </source>
</evidence>
<feature type="compositionally biased region" description="Low complexity" evidence="5">
    <location>
        <begin position="211"/>
        <end position="221"/>
    </location>
</feature>